<dbReference type="InterPro" id="IPR003195">
    <property type="entry name" value="TFIID_TAF13"/>
</dbReference>
<dbReference type="Pfam" id="PF02269">
    <property type="entry name" value="TFIID-18kDa"/>
    <property type="match status" value="1"/>
</dbReference>
<dbReference type="Gene3D" id="1.10.20.10">
    <property type="entry name" value="Histone, subunit A"/>
    <property type="match status" value="1"/>
</dbReference>
<organism evidence="8 9">
    <name type="scientific">Cymbomonas tetramitiformis</name>
    <dbReference type="NCBI Taxonomy" id="36881"/>
    <lineage>
        <taxon>Eukaryota</taxon>
        <taxon>Viridiplantae</taxon>
        <taxon>Chlorophyta</taxon>
        <taxon>Pyramimonadophyceae</taxon>
        <taxon>Pyramimonadales</taxon>
        <taxon>Pyramimonadaceae</taxon>
        <taxon>Cymbomonas</taxon>
    </lineage>
</organism>
<dbReference type="Proteomes" id="UP001190700">
    <property type="component" value="Unassembled WGS sequence"/>
</dbReference>
<dbReference type="GO" id="GO:0006366">
    <property type="term" value="P:transcription by RNA polymerase II"/>
    <property type="evidence" value="ECO:0007669"/>
    <property type="project" value="InterPro"/>
</dbReference>
<evidence type="ECO:0000256" key="2">
    <source>
        <dbReference type="ARBA" id="ARBA00023015"/>
    </source>
</evidence>
<comment type="subcellular location">
    <subcellularLocation>
        <location evidence="1">Nucleus</location>
    </subcellularLocation>
</comment>
<dbReference type="GO" id="GO:0046982">
    <property type="term" value="F:protein heterodimerization activity"/>
    <property type="evidence" value="ECO:0007669"/>
    <property type="project" value="InterPro"/>
</dbReference>
<dbReference type="PANTHER" id="PTHR11380:SF5">
    <property type="entry name" value="TRANSCRIPTION INITIATION FACTOR TFIID SUBUNIT 13"/>
    <property type="match status" value="1"/>
</dbReference>
<gene>
    <name evidence="8" type="ORF">CYMTET_48550</name>
</gene>
<keyword evidence="2" id="KW-0805">Transcription regulation</keyword>
<dbReference type="EMBL" id="LGRX02033329">
    <property type="protein sequence ID" value="KAK3241715.1"/>
    <property type="molecule type" value="Genomic_DNA"/>
</dbReference>
<keyword evidence="3" id="KW-0804">Transcription</keyword>
<evidence type="ECO:0000313" key="9">
    <source>
        <dbReference type="Proteomes" id="UP001190700"/>
    </source>
</evidence>
<protein>
    <recommendedName>
        <fullName evidence="6">Transcription initiation factor TFIID subunit 13</fullName>
    </recommendedName>
</protein>
<evidence type="ECO:0000313" key="8">
    <source>
        <dbReference type="EMBL" id="KAK3241715.1"/>
    </source>
</evidence>
<comment type="similarity">
    <text evidence="5">Belongs to the TAF13 family.</text>
</comment>
<evidence type="ECO:0000256" key="5">
    <source>
        <dbReference type="ARBA" id="ARBA00038392"/>
    </source>
</evidence>
<evidence type="ECO:0000256" key="7">
    <source>
        <dbReference type="SAM" id="MobiDB-lite"/>
    </source>
</evidence>
<proteinExistence type="inferred from homology"/>
<feature type="region of interest" description="Disordered" evidence="7">
    <location>
        <begin position="1"/>
        <end position="23"/>
    </location>
</feature>
<name>A0AAE0BTT1_9CHLO</name>
<evidence type="ECO:0000256" key="3">
    <source>
        <dbReference type="ARBA" id="ARBA00023163"/>
    </source>
</evidence>
<keyword evidence="4" id="KW-0539">Nucleus</keyword>
<dbReference type="InterPro" id="IPR009072">
    <property type="entry name" value="Histone-fold"/>
</dbReference>
<dbReference type="CDD" id="cd07978">
    <property type="entry name" value="HFD_TAF13"/>
    <property type="match status" value="1"/>
</dbReference>
<comment type="caution">
    <text evidence="8">The sequence shown here is derived from an EMBL/GenBank/DDBJ whole genome shotgun (WGS) entry which is preliminary data.</text>
</comment>
<sequence length="123" mass="14212">MSGKGKSKVGPEPTEAPLGKRKRGLFAKDLKPMMYGFGDAQHVLPESLELMEELVVDFITEYMQKAIENTSRRGRLVHDDLLHLIRKDKRKYARCKVLLEMNEELKQARKTFNIDETSFADEE</sequence>
<keyword evidence="9" id="KW-1185">Reference proteome</keyword>
<reference evidence="8 9" key="1">
    <citation type="journal article" date="2015" name="Genome Biol. Evol.">
        <title>Comparative Genomics of a Bacterivorous Green Alga Reveals Evolutionary Causalities and Consequences of Phago-Mixotrophic Mode of Nutrition.</title>
        <authorList>
            <person name="Burns J.A."/>
            <person name="Paasch A."/>
            <person name="Narechania A."/>
            <person name="Kim E."/>
        </authorList>
    </citation>
    <scope>NUCLEOTIDE SEQUENCE [LARGE SCALE GENOMIC DNA]</scope>
    <source>
        <strain evidence="8 9">PLY_AMNH</strain>
    </source>
</reference>
<dbReference type="PANTHER" id="PTHR11380">
    <property type="entry name" value="TRANSCRIPTION INITIATION FACTOR TFIID/SUPT3-RELATED"/>
    <property type="match status" value="1"/>
</dbReference>
<evidence type="ECO:0000256" key="6">
    <source>
        <dbReference type="ARBA" id="ARBA00040136"/>
    </source>
</evidence>
<dbReference type="SUPFAM" id="SSF47113">
    <property type="entry name" value="Histone-fold"/>
    <property type="match status" value="1"/>
</dbReference>
<evidence type="ECO:0000256" key="4">
    <source>
        <dbReference type="ARBA" id="ARBA00023242"/>
    </source>
</evidence>
<evidence type="ECO:0000256" key="1">
    <source>
        <dbReference type="ARBA" id="ARBA00004123"/>
    </source>
</evidence>
<dbReference type="AlphaFoldDB" id="A0AAE0BTT1"/>
<dbReference type="GO" id="GO:0005634">
    <property type="term" value="C:nucleus"/>
    <property type="evidence" value="ECO:0007669"/>
    <property type="project" value="UniProtKB-SubCell"/>
</dbReference>
<accession>A0AAE0BTT1</accession>